<evidence type="ECO:0000313" key="4">
    <source>
        <dbReference type="EMBL" id="MFE9599894.1"/>
    </source>
</evidence>
<keyword evidence="5" id="KW-1185">Reference proteome</keyword>
<dbReference type="RefSeq" id="WP_388106041.1">
    <property type="nucleotide sequence ID" value="NZ_JBIAHM010000004.1"/>
</dbReference>
<dbReference type="Pfam" id="PF00656">
    <property type="entry name" value="Peptidase_C14"/>
    <property type="match status" value="1"/>
</dbReference>
<dbReference type="Gene3D" id="3.30.565.10">
    <property type="entry name" value="Histidine kinase-like ATPase, C-terminal domain"/>
    <property type="match status" value="1"/>
</dbReference>
<evidence type="ECO:0000259" key="2">
    <source>
        <dbReference type="Pfam" id="PF24401"/>
    </source>
</evidence>
<gene>
    <name evidence="4" type="ORF">ACFYNQ_15100</name>
</gene>
<evidence type="ECO:0000259" key="1">
    <source>
        <dbReference type="Pfam" id="PF00656"/>
    </source>
</evidence>
<feature type="non-terminal residue" evidence="4">
    <location>
        <position position="1209"/>
    </location>
</feature>
<feature type="domain" description="wHTH-Hsp90 Na associated" evidence="3">
    <location>
        <begin position="1182"/>
        <end position="1207"/>
    </location>
</feature>
<reference evidence="4 5" key="1">
    <citation type="submission" date="2024-10" db="EMBL/GenBank/DDBJ databases">
        <title>The Natural Products Discovery Center: Release of the First 8490 Sequenced Strains for Exploring Actinobacteria Biosynthetic Diversity.</title>
        <authorList>
            <person name="Kalkreuter E."/>
            <person name="Kautsar S.A."/>
            <person name="Yang D."/>
            <person name="Bader C.D."/>
            <person name="Teijaro C.N."/>
            <person name="Fluegel L."/>
            <person name="Davis C.M."/>
            <person name="Simpson J.R."/>
            <person name="Lauterbach L."/>
            <person name="Steele A.D."/>
            <person name="Gui C."/>
            <person name="Meng S."/>
            <person name="Li G."/>
            <person name="Viehrig K."/>
            <person name="Ye F."/>
            <person name="Su P."/>
            <person name="Kiefer A.F."/>
            <person name="Nichols A."/>
            <person name="Cepeda A.J."/>
            <person name="Yan W."/>
            <person name="Fan B."/>
            <person name="Jiang Y."/>
            <person name="Adhikari A."/>
            <person name="Zheng C.-J."/>
            <person name="Schuster L."/>
            <person name="Cowan T.M."/>
            <person name="Smanski M.J."/>
            <person name="Chevrette M.G."/>
            <person name="De Carvalho L.P.S."/>
            <person name="Shen B."/>
        </authorList>
    </citation>
    <scope>NUCLEOTIDE SEQUENCE [LARGE SCALE GENOMIC DNA]</scope>
    <source>
        <strain evidence="4 5">NPDC006488</strain>
    </source>
</reference>
<dbReference type="Gene3D" id="3.40.50.1460">
    <property type="match status" value="1"/>
</dbReference>
<dbReference type="InterPro" id="IPR029030">
    <property type="entry name" value="Caspase-like_dom_sf"/>
</dbReference>
<dbReference type="Pfam" id="PF24401">
    <property type="entry name" value="iHD-CE"/>
    <property type="match status" value="1"/>
</dbReference>
<dbReference type="InterPro" id="IPR056507">
    <property type="entry name" value="wHTH-HSP90_Na-assoc"/>
</dbReference>
<protein>
    <submittedName>
        <fullName evidence="4">Caspase family protein</fullName>
    </submittedName>
</protein>
<dbReference type="InterPro" id="IPR020575">
    <property type="entry name" value="Hsp90_N"/>
</dbReference>
<feature type="domain" description="iHD-CE" evidence="2">
    <location>
        <begin position="273"/>
        <end position="620"/>
    </location>
</feature>
<dbReference type="InterPro" id="IPR011600">
    <property type="entry name" value="Pept_C14_caspase"/>
</dbReference>
<dbReference type="SUPFAM" id="SSF52129">
    <property type="entry name" value="Caspase-like"/>
    <property type="match status" value="1"/>
</dbReference>
<name>A0ABW6M226_9ACTN</name>
<dbReference type="EMBL" id="JBIAHM010000004">
    <property type="protein sequence ID" value="MFE9599894.1"/>
    <property type="molecule type" value="Genomic_DNA"/>
</dbReference>
<dbReference type="InterPro" id="IPR056506">
    <property type="entry name" value="iHD-CE"/>
</dbReference>
<organism evidence="4 5">
    <name type="scientific">Streptomyces hokutonensis</name>
    <dbReference type="NCBI Taxonomy" id="1306990"/>
    <lineage>
        <taxon>Bacteria</taxon>
        <taxon>Bacillati</taxon>
        <taxon>Actinomycetota</taxon>
        <taxon>Actinomycetes</taxon>
        <taxon>Kitasatosporales</taxon>
        <taxon>Streptomycetaceae</taxon>
        <taxon>Streptomyces</taxon>
    </lineage>
</organism>
<dbReference type="SUPFAM" id="SSF55874">
    <property type="entry name" value="ATPase domain of HSP90 chaperone/DNA topoisomerase II/histidine kinase"/>
    <property type="match status" value="1"/>
</dbReference>
<dbReference type="NCBIfam" id="NF047832">
    <property type="entry name" value="caspase_w_EACC1"/>
    <property type="match status" value="1"/>
</dbReference>
<dbReference type="Proteomes" id="UP001601303">
    <property type="component" value="Unassembled WGS sequence"/>
</dbReference>
<feature type="domain" description="wHTH-Hsp90 Na associated" evidence="3">
    <location>
        <begin position="1124"/>
        <end position="1172"/>
    </location>
</feature>
<evidence type="ECO:0000313" key="5">
    <source>
        <dbReference type="Proteomes" id="UP001601303"/>
    </source>
</evidence>
<accession>A0ABW6M226</accession>
<sequence>MKSAAATSRAVFFGVSEFRELPPLKGIAHNVPTLRELLTTDGVGGLAKDECIVLAEDSTCLDVLDALQKAAQEATDLLLFYYAGHGHFGGPDRSFLLATRDSGGQRAHHSVDYHEVRELVSKSPAQRKVVVIDCCFSGRALSMSDEQAPTRHETEISGACVLTSAAETERSICQPDGSVFTLELAKLLREGLSGPLSGGRHGEHLAELTMSDVFDALHSRLKDRTVDGHRVPLPKLGTRDAGSQIVLARNRAHSEASGLGAESGRDASHEHEWVTAARDHPLWSYVSDNRGLALLRDTATAMAASAAVATGTDSGDDDPWHSGSFTERLAEWTDSLLLASSVRPEELELSAAEVFLLVTHPYLHAAFWQHNVDQSSTINPTVLTDVQSTSPTRRDYELFLRRHPRLIRRAQGNKDRKASEAISWWLFHRWLVRQVKLYSPSSVDALLDRLAVPLGKCSPREKRLIEDVLDARLIARLLRAPQLPGSQVDAAALHRTVGAAETAQRVRTDQLAELLRIAHLFAIDPIALPGLVVDHIGIGYAVDLPALHRTLERFRWEPNGRTWSLSATCSHLAVEIGLRQHVSALSTLLTRIDIDAGDEERPALLRNLPLHVTADQVTPAEDDDERRAYEPTELRFRLADDRIQELLMGEELYGDPALAIRELYQNALDACRYRQARTQYLRATGTPLSPYDGAISFTQGVDEKGPYLECRDNGIGMGEGELRDVFSHAGMRFADLPEYIEERAKWNEHDITMHPNSQFGVGVLSYFMLADDLTVTTCRLTREGLPGEQLRVEIAGPGSLFRIQRLERCPDAYTSVRLRLRSPETVSCVDVLRRILWLSEFDVAARDEVGDTQTWRAAVLGDRAPLGAKDPHATEAAREPDAVVIPTATPAVWWCSTSGAVLADGLWAGQHRFGAVVNLTGKHVPRLTVDRRRIIDLPKDEVERLLHNEIQSLLAAKGAVFCHNWLARILNENAKLADSMFTEAVRMRFEPWVIEDREVDIAKCGYFPEDSRFAAQSPEAIHRYHPAIPRSIIRARLESLTSGGLFPNMATKKPHFSPFLPSDTFIVLPGWSPDSAPYVDYFVGNPRETAAAKLGRSTDEIEDRLKELGYDALNLPEVMDFQVRQIVSTRLDGAAPWLDSQQPVPTPHVIWAAAVMGLSAEEVTERLRQLGFEVSESPEIKPADLRIISRDLDGAAPWLDPQQPVPTTQ</sequence>
<evidence type="ECO:0000259" key="3">
    <source>
        <dbReference type="Pfam" id="PF24410"/>
    </source>
</evidence>
<dbReference type="InterPro" id="IPR036890">
    <property type="entry name" value="HATPase_C_sf"/>
</dbReference>
<comment type="caution">
    <text evidence="4">The sequence shown here is derived from an EMBL/GenBank/DDBJ whole genome shotgun (WGS) entry which is preliminary data.</text>
</comment>
<dbReference type="PRINTS" id="PR00775">
    <property type="entry name" value="HEATSHOCK90"/>
</dbReference>
<dbReference type="Pfam" id="PF24410">
    <property type="entry name" value="wHTH-HSP90_Na-assoc"/>
    <property type="match status" value="2"/>
</dbReference>
<feature type="domain" description="Peptidase C14 caspase" evidence="1">
    <location>
        <begin position="9"/>
        <end position="191"/>
    </location>
</feature>
<proteinExistence type="predicted"/>